<proteinExistence type="inferred from homology"/>
<evidence type="ECO:0000313" key="4">
    <source>
        <dbReference type="Proteomes" id="UP001176940"/>
    </source>
</evidence>
<evidence type="ECO:0000256" key="1">
    <source>
        <dbReference type="ARBA" id="ARBA00008511"/>
    </source>
</evidence>
<protein>
    <recommendedName>
        <fullName evidence="2">PIH1D1/2/3 CS-like domain-containing protein</fullName>
    </recommendedName>
</protein>
<gene>
    <name evidence="3" type="ORF">RIMI_LOCUS14732817</name>
</gene>
<comment type="similarity">
    <text evidence="1">Belongs to the PIH1 family.</text>
</comment>
<evidence type="ECO:0000313" key="3">
    <source>
        <dbReference type="EMBL" id="CAJ0954429.1"/>
    </source>
</evidence>
<feature type="domain" description="PIH1D1/2/3 CS-like" evidence="2">
    <location>
        <begin position="253"/>
        <end position="324"/>
    </location>
</feature>
<dbReference type="Proteomes" id="UP001176940">
    <property type="component" value="Unassembled WGS sequence"/>
</dbReference>
<comment type="caution">
    <text evidence="3">The sequence shown here is derived from an EMBL/GenBank/DDBJ whole genome shotgun (WGS) entry which is preliminary data.</text>
</comment>
<organism evidence="3 4">
    <name type="scientific">Ranitomeya imitator</name>
    <name type="common">mimic poison frog</name>
    <dbReference type="NCBI Taxonomy" id="111125"/>
    <lineage>
        <taxon>Eukaryota</taxon>
        <taxon>Metazoa</taxon>
        <taxon>Chordata</taxon>
        <taxon>Craniata</taxon>
        <taxon>Vertebrata</taxon>
        <taxon>Euteleostomi</taxon>
        <taxon>Amphibia</taxon>
        <taxon>Batrachia</taxon>
        <taxon>Anura</taxon>
        <taxon>Neobatrachia</taxon>
        <taxon>Hyloidea</taxon>
        <taxon>Dendrobatidae</taxon>
        <taxon>Dendrobatinae</taxon>
        <taxon>Ranitomeya</taxon>
    </lineage>
</organism>
<keyword evidence="4" id="KW-1185">Reference proteome</keyword>
<dbReference type="InterPro" id="IPR041442">
    <property type="entry name" value="PIH1D1/2/3_CS-like"/>
</dbReference>
<dbReference type="PANTHER" id="PTHR22997:SF6">
    <property type="entry name" value="PIH1 DOMAIN-CONTAINING PROTEIN 2"/>
    <property type="match status" value="1"/>
</dbReference>
<dbReference type="InterPro" id="IPR050734">
    <property type="entry name" value="PIH1/Kintoun_subfamily"/>
</dbReference>
<dbReference type="PANTHER" id="PTHR22997">
    <property type="entry name" value="PIH1 DOMAIN-CONTAINING PROTEIN 1"/>
    <property type="match status" value="1"/>
</dbReference>
<dbReference type="Pfam" id="PF18201">
    <property type="entry name" value="PIH1_CS"/>
    <property type="match status" value="1"/>
</dbReference>
<dbReference type="EMBL" id="CAUEEQ010038522">
    <property type="protein sequence ID" value="CAJ0954429.1"/>
    <property type="molecule type" value="Genomic_DNA"/>
</dbReference>
<sequence length="325" mass="36761">MDTSMTPEHLLSQVNHFWGMLDDMAENNPQSYQKFMQRHLEEGKEFMAPPEPHWCLQTKILEPDERLFFINICGWRRVPAPESDGHPVPLVAGELVDMTDGAVISIAYSPEILKKADEDPVEKDQLIRLAMKYIEQQLRVLLCHSYRITPFKLKGAAQQMRNSLELKGKKPRKTKGKNEEVPDRSLLEQLRNIALKEEKPKPSIERMTESKTKPKVGLIEVISSTELHEDPPGPPQCDLPPPPQYDLEVIRDKSGKTQKLVLTAQLQGVRSVSSCDLNVSKDDLLLEVPGTYRLCLDLPALVNEDTVTAKYNKANSSLTVSMCVL</sequence>
<accession>A0ABN9LYS1</accession>
<evidence type="ECO:0000259" key="2">
    <source>
        <dbReference type="Pfam" id="PF18201"/>
    </source>
</evidence>
<name>A0ABN9LYS1_9NEOB</name>
<reference evidence="3" key="1">
    <citation type="submission" date="2023-07" db="EMBL/GenBank/DDBJ databases">
        <authorList>
            <person name="Stuckert A."/>
        </authorList>
    </citation>
    <scope>NUCLEOTIDE SEQUENCE</scope>
</reference>